<gene>
    <name evidence="1" type="ORF">FKX85_10085</name>
</gene>
<dbReference type="AlphaFoldDB" id="A0A514CHS6"/>
<proteinExistence type="predicted"/>
<evidence type="ECO:0000313" key="1">
    <source>
        <dbReference type="EMBL" id="QDH79365.1"/>
    </source>
</evidence>
<evidence type="ECO:0000313" key="2">
    <source>
        <dbReference type="Proteomes" id="UP000316614"/>
    </source>
</evidence>
<keyword evidence="2" id="KW-1185">Reference proteome</keyword>
<dbReference type="OrthoDB" id="839139at2"/>
<accession>A0A514CHS6</accession>
<dbReference type="Proteomes" id="UP000316614">
    <property type="component" value="Chromosome"/>
</dbReference>
<organism evidence="1 2">
    <name type="scientific">Echinicola soli</name>
    <dbReference type="NCBI Taxonomy" id="2591634"/>
    <lineage>
        <taxon>Bacteria</taxon>
        <taxon>Pseudomonadati</taxon>
        <taxon>Bacteroidota</taxon>
        <taxon>Cytophagia</taxon>
        <taxon>Cytophagales</taxon>
        <taxon>Cyclobacteriaceae</taxon>
        <taxon>Echinicola</taxon>
    </lineage>
</organism>
<sequence>MTFHSKSNIGEAQLWIISTNFNSTTDSTIFYLPENGSVSSLEWKPEFSGTEGFIVCGVAGREDLRDTIGHYDIIYPNGVLINKDYWITVTADSLNLERFE</sequence>
<dbReference type="KEGG" id="echi:FKX85_10085"/>
<dbReference type="EMBL" id="CP041253">
    <property type="protein sequence ID" value="QDH79365.1"/>
    <property type="molecule type" value="Genomic_DNA"/>
</dbReference>
<protein>
    <submittedName>
        <fullName evidence="1">Uncharacterized protein</fullName>
    </submittedName>
</protein>
<dbReference type="RefSeq" id="WP_141614609.1">
    <property type="nucleotide sequence ID" value="NZ_CP041253.1"/>
</dbReference>
<name>A0A514CHS6_9BACT</name>
<reference evidence="1 2" key="1">
    <citation type="submission" date="2019-06" db="EMBL/GenBank/DDBJ databases">
        <title>Echinicola alkalisoli sp. nov. isolated from saline soil.</title>
        <authorList>
            <person name="Sun J.-Q."/>
            <person name="Xu L."/>
        </authorList>
    </citation>
    <scope>NUCLEOTIDE SEQUENCE [LARGE SCALE GENOMIC DNA]</scope>
    <source>
        <strain evidence="1 2">LN3S3</strain>
    </source>
</reference>